<comment type="caution">
    <text evidence="2">The sequence shown here is derived from an EMBL/GenBank/DDBJ whole genome shotgun (WGS) entry which is preliminary data.</text>
</comment>
<evidence type="ECO:0000313" key="2">
    <source>
        <dbReference type="EMBL" id="PYE39779.1"/>
    </source>
</evidence>
<proteinExistence type="predicted"/>
<accession>A0A2V4ULI4</accession>
<dbReference type="PROSITE" id="PS51257">
    <property type="entry name" value="PROKAR_LIPOPROTEIN"/>
    <property type="match status" value="1"/>
</dbReference>
<dbReference type="RefSeq" id="WP_110922763.1">
    <property type="nucleotide sequence ID" value="NZ_CAJGZD010000005.1"/>
</dbReference>
<keyword evidence="3" id="KW-1185">Reference proteome</keyword>
<dbReference type="Proteomes" id="UP000247746">
    <property type="component" value="Unassembled WGS sequence"/>
</dbReference>
<protein>
    <recommendedName>
        <fullName evidence="4">Kazal-like domain-containing protein</fullName>
    </recommendedName>
</protein>
<dbReference type="EMBL" id="QJSU01000003">
    <property type="protein sequence ID" value="PYE39779.1"/>
    <property type="molecule type" value="Genomic_DNA"/>
</dbReference>
<evidence type="ECO:0000256" key="1">
    <source>
        <dbReference type="SAM" id="SignalP"/>
    </source>
</evidence>
<evidence type="ECO:0000313" key="3">
    <source>
        <dbReference type="Proteomes" id="UP000247746"/>
    </source>
</evidence>
<sequence length="113" mass="12048">MNHLLKSWRSCVSLLGLSAAIALAGCSNIQGIDTPDTATYPIHSTEHHQPISSDNPFTKCPPYNPEQTMCTAQYDPVCVKVKTDSGFNYRTAGNSCSACGTTTALGYVKGQCS</sequence>
<keyword evidence="1" id="KW-0732">Signal</keyword>
<evidence type="ECO:0008006" key="4">
    <source>
        <dbReference type="Google" id="ProtNLM"/>
    </source>
</evidence>
<reference evidence="2 3" key="1">
    <citation type="submission" date="2018-06" db="EMBL/GenBank/DDBJ databases">
        <title>Genomic Encyclopedia of Type Strains, Phase III (KMG-III): the genomes of soil and plant-associated and newly described type strains.</title>
        <authorList>
            <person name="Whitman W."/>
        </authorList>
    </citation>
    <scope>NUCLEOTIDE SEQUENCE [LARGE SCALE GENOMIC DNA]</scope>
    <source>
        <strain evidence="2 3">CECT 5889</strain>
    </source>
</reference>
<name>A0A2V4ULI4_9GAMM</name>
<feature type="signal peptide" evidence="1">
    <location>
        <begin position="1"/>
        <end position="24"/>
    </location>
</feature>
<dbReference type="AlphaFoldDB" id="A0A2V4ULI4"/>
<feature type="chain" id="PRO_5016004869" description="Kazal-like domain-containing protein" evidence="1">
    <location>
        <begin position="25"/>
        <end position="113"/>
    </location>
</feature>
<dbReference type="OrthoDB" id="5298703at2"/>
<gene>
    <name evidence="2" type="ORF">DFP82_103227</name>
</gene>
<organism evidence="2 3">
    <name type="scientific">Psychrobacter fozii</name>
    <dbReference type="NCBI Taxonomy" id="198480"/>
    <lineage>
        <taxon>Bacteria</taxon>
        <taxon>Pseudomonadati</taxon>
        <taxon>Pseudomonadota</taxon>
        <taxon>Gammaproteobacteria</taxon>
        <taxon>Moraxellales</taxon>
        <taxon>Moraxellaceae</taxon>
        <taxon>Psychrobacter</taxon>
    </lineage>
</organism>